<evidence type="ECO:0000256" key="4">
    <source>
        <dbReference type="ARBA" id="ARBA00023125"/>
    </source>
</evidence>
<dbReference type="GO" id="GO:0003677">
    <property type="term" value="F:DNA binding"/>
    <property type="evidence" value="ECO:0007669"/>
    <property type="project" value="UniProtKB-UniRule"/>
</dbReference>
<dbReference type="RefSeq" id="XP_052122402.1">
    <property type="nucleotide sequence ID" value="XM_052266442.1"/>
</dbReference>
<evidence type="ECO:0000256" key="2">
    <source>
        <dbReference type="ARBA" id="ARBA00022771"/>
    </source>
</evidence>
<keyword evidence="4 5" id="KW-0238">DNA-binding</keyword>
<protein>
    <submittedName>
        <fullName evidence="8">Uncharacterized protein LOC127749199</fullName>
    </submittedName>
</protein>
<dbReference type="InterPro" id="IPR006612">
    <property type="entry name" value="THAP_Znf"/>
</dbReference>
<dbReference type="SUPFAM" id="SSF57716">
    <property type="entry name" value="Glucocorticoid receptor-like (DNA-binding domain)"/>
    <property type="match status" value="1"/>
</dbReference>
<keyword evidence="2 5" id="KW-0863">Zinc-finger</keyword>
<feature type="domain" description="THAP-type" evidence="6">
    <location>
        <begin position="9"/>
        <end position="99"/>
    </location>
</feature>
<dbReference type="GO" id="GO:0008270">
    <property type="term" value="F:zinc ion binding"/>
    <property type="evidence" value="ECO:0007669"/>
    <property type="project" value="UniProtKB-KW"/>
</dbReference>
<accession>A0A9C6WNE2</accession>
<evidence type="ECO:0000259" key="6">
    <source>
        <dbReference type="PROSITE" id="PS50950"/>
    </source>
</evidence>
<dbReference type="KEGG" id="foc:127749199"/>
<proteinExistence type="predicted"/>
<evidence type="ECO:0000256" key="1">
    <source>
        <dbReference type="ARBA" id="ARBA00022723"/>
    </source>
</evidence>
<organism evidence="7 8">
    <name type="scientific">Frankliniella occidentalis</name>
    <name type="common">Western flower thrips</name>
    <name type="synonym">Euthrips occidentalis</name>
    <dbReference type="NCBI Taxonomy" id="133901"/>
    <lineage>
        <taxon>Eukaryota</taxon>
        <taxon>Metazoa</taxon>
        <taxon>Ecdysozoa</taxon>
        <taxon>Arthropoda</taxon>
        <taxon>Hexapoda</taxon>
        <taxon>Insecta</taxon>
        <taxon>Pterygota</taxon>
        <taxon>Neoptera</taxon>
        <taxon>Paraneoptera</taxon>
        <taxon>Thysanoptera</taxon>
        <taxon>Terebrantia</taxon>
        <taxon>Thripoidea</taxon>
        <taxon>Thripidae</taxon>
        <taxon>Frankliniella</taxon>
    </lineage>
</organism>
<reference evidence="8" key="1">
    <citation type="submission" date="2025-08" db="UniProtKB">
        <authorList>
            <consortium name="RefSeq"/>
        </authorList>
    </citation>
    <scope>IDENTIFICATION</scope>
    <source>
        <tissue evidence="8">Whole organism</tissue>
    </source>
</reference>
<dbReference type="Pfam" id="PF05485">
    <property type="entry name" value="THAP"/>
    <property type="match status" value="1"/>
</dbReference>
<keyword evidence="1" id="KW-0479">Metal-binding</keyword>
<evidence type="ECO:0000313" key="7">
    <source>
        <dbReference type="Proteomes" id="UP000504606"/>
    </source>
</evidence>
<dbReference type="PROSITE" id="PS50950">
    <property type="entry name" value="ZF_THAP"/>
    <property type="match status" value="1"/>
</dbReference>
<evidence type="ECO:0000313" key="8">
    <source>
        <dbReference type="RefSeq" id="XP_052122402.1"/>
    </source>
</evidence>
<dbReference type="GeneID" id="127749199"/>
<name>A0A9C6WNE2_FRAOC</name>
<keyword evidence="3" id="KW-0862">Zinc</keyword>
<dbReference type="AlphaFoldDB" id="A0A9C6WNE2"/>
<sequence>MSFSRSARIRKTCAFKDCKNSDRDGYTFFAITKRRRNQLKWLETCGLPHTTSPLAFLCDVRLIFNSYSAKKGHFSTEEMETCSDYGGVKLKSKAVPTKLLPNPPNQLISNIPLYAVEEDASGQQNLIPVFENPRRKRHFCHEELKEISSGIAVQFKNR</sequence>
<evidence type="ECO:0000256" key="3">
    <source>
        <dbReference type="ARBA" id="ARBA00022833"/>
    </source>
</evidence>
<keyword evidence="7" id="KW-1185">Reference proteome</keyword>
<evidence type="ECO:0000256" key="5">
    <source>
        <dbReference type="PROSITE-ProRule" id="PRU00309"/>
    </source>
</evidence>
<gene>
    <name evidence="8" type="primary">LOC127749199</name>
</gene>
<dbReference type="Proteomes" id="UP000504606">
    <property type="component" value="Unplaced"/>
</dbReference>